<keyword evidence="2 12" id="KW-0575">Peroxidase</keyword>
<dbReference type="GO" id="GO:0034599">
    <property type="term" value="P:cellular response to oxidative stress"/>
    <property type="evidence" value="ECO:0007669"/>
    <property type="project" value="InterPro"/>
</dbReference>
<evidence type="ECO:0000256" key="4">
    <source>
        <dbReference type="ARBA" id="ARBA00022723"/>
    </source>
</evidence>
<keyword evidence="4 9" id="KW-0479">Metal-binding</keyword>
<comment type="caution">
    <text evidence="14">The sequence shown here is derived from an EMBL/GenBank/DDBJ whole genome shotgun (WGS) entry which is preliminary data.</text>
</comment>
<gene>
    <name evidence="14" type="ORF">HK099_005121</name>
</gene>
<reference evidence="14" key="1">
    <citation type="submission" date="2020-05" db="EMBL/GenBank/DDBJ databases">
        <title>Phylogenomic resolution of chytrid fungi.</title>
        <authorList>
            <person name="Stajich J.E."/>
            <person name="Amses K."/>
            <person name="Simmons R."/>
            <person name="Seto K."/>
            <person name="Myers J."/>
            <person name="Bonds A."/>
            <person name="Quandt C.A."/>
            <person name="Barry K."/>
            <person name="Liu P."/>
            <person name="Grigoriev I."/>
            <person name="Longcore J.E."/>
            <person name="James T.Y."/>
        </authorList>
    </citation>
    <scope>NUCLEOTIDE SEQUENCE</scope>
    <source>
        <strain evidence="14">JEL0476</strain>
    </source>
</reference>
<dbReference type="Gene3D" id="1.10.420.10">
    <property type="entry name" value="Peroxidase, domain 2"/>
    <property type="match status" value="1"/>
</dbReference>
<feature type="binding site" evidence="9">
    <location>
        <position position="59"/>
    </location>
    <ligand>
        <name>Ca(2+)</name>
        <dbReference type="ChEBI" id="CHEBI:29108"/>
        <label>1</label>
    </ligand>
</feature>
<keyword evidence="5 12" id="KW-0560">Oxidoreductase</keyword>
<evidence type="ECO:0000256" key="9">
    <source>
        <dbReference type="PIRSR" id="PIRSR601621-2"/>
    </source>
</evidence>
<evidence type="ECO:0000259" key="13">
    <source>
        <dbReference type="PROSITE" id="PS50873"/>
    </source>
</evidence>
<feature type="binding site" evidence="9">
    <location>
        <position position="171"/>
    </location>
    <ligand>
        <name>Ca(2+)</name>
        <dbReference type="ChEBI" id="CHEBI:29108"/>
        <label>2</label>
    </ligand>
</feature>
<dbReference type="Pfam" id="PF00141">
    <property type="entry name" value="peroxidase"/>
    <property type="match status" value="1"/>
</dbReference>
<dbReference type="InterPro" id="IPR002016">
    <property type="entry name" value="Haem_peroxidase"/>
</dbReference>
<feature type="site" description="Transition state stabilizer" evidence="10">
    <location>
        <position position="45"/>
    </location>
</feature>
<keyword evidence="9 12" id="KW-0106">Calcium</keyword>
<feature type="non-terminal residue" evidence="14">
    <location>
        <position position="305"/>
    </location>
</feature>
<dbReference type="PROSITE" id="PS50873">
    <property type="entry name" value="PEROXIDASE_4"/>
    <property type="match status" value="1"/>
</dbReference>
<evidence type="ECO:0000256" key="2">
    <source>
        <dbReference type="ARBA" id="ARBA00022559"/>
    </source>
</evidence>
<evidence type="ECO:0000313" key="14">
    <source>
        <dbReference type="EMBL" id="KAJ3218292.1"/>
    </source>
</evidence>
<evidence type="ECO:0000256" key="3">
    <source>
        <dbReference type="ARBA" id="ARBA00022617"/>
    </source>
</evidence>
<dbReference type="AlphaFoldDB" id="A0AAD5TZI7"/>
<dbReference type="PANTHER" id="PTHR31356:SF66">
    <property type="entry name" value="CATALASE-PEROXIDASE"/>
    <property type="match status" value="1"/>
</dbReference>
<feature type="disulfide bond" evidence="11">
    <location>
        <begin position="36"/>
        <end position="115"/>
    </location>
</feature>
<organism evidence="14 15">
    <name type="scientific">Clydaea vesicula</name>
    <dbReference type="NCBI Taxonomy" id="447962"/>
    <lineage>
        <taxon>Eukaryota</taxon>
        <taxon>Fungi</taxon>
        <taxon>Fungi incertae sedis</taxon>
        <taxon>Chytridiomycota</taxon>
        <taxon>Chytridiomycota incertae sedis</taxon>
        <taxon>Chytridiomycetes</taxon>
        <taxon>Lobulomycetales</taxon>
        <taxon>Lobulomycetaceae</taxon>
        <taxon>Clydaea</taxon>
    </lineage>
</organism>
<evidence type="ECO:0000256" key="10">
    <source>
        <dbReference type="PIRSR" id="PIRSR601621-3"/>
    </source>
</evidence>
<dbReference type="GO" id="GO:0020037">
    <property type="term" value="F:heme binding"/>
    <property type="evidence" value="ECO:0007669"/>
    <property type="project" value="UniProtKB-UniRule"/>
</dbReference>
<protein>
    <recommendedName>
        <fullName evidence="12">Peroxidase</fullName>
        <ecNumber evidence="12">1.11.1.-</ecNumber>
    </recommendedName>
</protein>
<dbReference type="InterPro" id="IPR044831">
    <property type="entry name" value="Ccp1-like"/>
</dbReference>
<dbReference type="EC" id="1.11.1.-" evidence="12"/>
<dbReference type="GO" id="GO:0004601">
    <property type="term" value="F:peroxidase activity"/>
    <property type="evidence" value="ECO:0007669"/>
    <property type="project" value="UniProtKB-KW"/>
</dbReference>
<evidence type="ECO:0000313" key="15">
    <source>
        <dbReference type="Proteomes" id="UP001211065"/>
    </source>
</evidence>
<evidence type="ECO:0000256" key="6">
    <source>
        <dbReference type="ARBA" id="ARBA00023004"/>
    </source>
</evidence>
<name>A0AAD5TZI7_9FUNG</name>
<keyword evidence="7" id="KW-0325">Glycoprotein</keyword>
<dbReference type="GO" id="GO:0042744">
    <property type="term" value="P:hydrogen peroxide catabolic process"/>
    <property type="evidence" value="ECO:0007669"/>
    <property type="project" value="TreeGrafter"/>
</dbReference>
<comment type="similarity">
    <text evidence="1 12">Belongs to the peroxidase family. Ligninase subfamily.</text>
</comment>
<keyword evidence="6 9" id="KW-0408">Iron</keyword>
<dbReference type="GO" id="GO:0046872">
    <property type="term" value="F:metal ion binding"/>
    <property type="evidence" value="ECO:0007669"/>
    <property type="project" value="UniProtKB-UniRule"/>
</dbReference>
<feature type="binding site" evidence="9">
    <location>
        <position position="192"/>
    </location>
    <ligand>
        <name>Ca(2+)</name>
        <dbReference type="ChEBI" id="CHEBI:29108"/>
        <label>2</label>
    </ligand>
</feature>
<dbReference type="InterPro" id="IPR019794">
    <property type="entry name" value="Peroxidases_AS"/>
</dbReference>
<evidence type="ECO:0000256" key="8">
    <source>
        <dbReference type="PIRSR" id="PIRSR601621-1"/>
    </source>
</evidence>
<comment type="cofactor">
    <cofactor evidence="9">
        <name>heme b</name>
        <dbReference type="ChEBI" id="CHEBI:60344"/>
    </cofactor>
    <text evidence="9">Binds 1 heme b (iron(II)-protoporphyrin IX) group per subunit.</text>
</comment>
<sequence>KSKFPNIPGLKIEGKCDVNKWQKIKKQMVFLFDNECGELARSSVRLAFHDAANGEGGADGSILNFPLDPLNELTSGKNQNFNFINVTLVSIRKSFPEVSMADIIQFAGVLGTVLCPGGPRIPFVTNRIDATQKNDPSLLPGPSDSIATILAKNERAGLTKRELVALLGSHSCGKRFGASFIPDNNSAGLPFDSSPKSFDTKFYKEVLLPSPVVGTQRLPSDRLVATDESTKQDWLEFSENLTTFQKEFSDAFFKMGLLGQLHNTLADCTEILPKALNAGGNKDHWIPEKRKREFKGVFGDSWHKR</sequence>
<feature type="binding site" evidence="9">
    <location>
        <position position="61"/>
    </location>
    <ligand>
        <name>Ca(2+)</name>
        <dbReference type="ChEBI" id="CHEBI:29108"/>
        <label>1</label>
    </ligand>
</feature>
<dbReference type="PROSITE" id="PS00436">
    <property type="entry name" value="PEROXIDASE_2"/>
    <property type="match status" value="1"/>
</dbReference>
<dbReference type="PANTHER" id="PTHR31356">
    <property type="entry name" value="THYLAKOID LUMENAL 29 KDA PROTEIN, CHLOROPLASTIC-RELATED"/>
    <property type="match status" value="1"/>
</dbReference>
<feature type="binding site" evidence="9">
    <location>
        <position position="199"/>
    </location>
    <ligand>
        <name>Ca(2+)</name>
        <dbReference type="ChEBI" id="CHEBI:29108"/>
        <label>2</label>
    </ligand>
</feature>
<feature type="active site" description="Proton acceptor" evidence="8">
    <location>
        <position position="49"/>
    </location>
</feature>
<evidence type="ECO:0000256" key="1">
    <source>
        <dbReference type="ARBA" id="ARBA00006089"/>
    </source>
</evidence>
<keyword evidence="15" id="KW-1185">Reference proteome</keyword>
<evidence type="ECO:0000256" key="7">
    <source>
        <dbReference type="ARBA" id="ARBA00023180"/>
    </source>
</evidence>
<dbReference type="InterPro" id="IPR001621">
    <property type="entry name" value="Ligninase"/>
</dbReference>
<dbReference type="InterPro" id="IPR010255">
    <property type="entry name" value="Haem_peroxidase_sf"/>
</dbReference>
<evidence type="ECO:0000256" key="12">
    <source>
        <dbReference type="RuleBase" id="RU363051"/>
    </source>
</evidence>
<evidence type="ECO:0000256" key="5">
    <source>
        <dbReference type="ARBA" id="ARBA00023002"/>
    </source>
</evidence>
<dbReference type="Gene3D" id="1.10.520.10">
    <property type="match status" value="1"/>
</dbReference>
<dbReference type="EMBL" id="JADGJW010000388">
    <property type="protein sequence ID" value="KAJ3218292.1"/>
    <property type="molecule type" value="Genomic_DNA"/>
</dbReference>
<accession>A0AAD5TZI7</accession>
<feature type="binding site" evidence="9">
    <location>
        <position position="50"/>
    </location>
    <ligand>
        <name>Ca(2+)</name>
        <dbReference type="ChEBI" id="CHEBI:29108"/>
        <label>1</label>
    </ligand>
</feature>
<comment type="cofactor">
    <cofactor evidence="9 12">
        <name>Ca(2+)</name>
        <dbReference type="ChEBI" id="CHEBI:29108"/>
    </cofactor>
    <text evidence="9 12">Binds 2 calcium ions per subunit.</text>
</comment>
<feature type="binding site" evidence="9">
    <location>
        <position position="57"/>
    </location>
    <ligand>
        <name>Ca(2+)</name>
        <dbReference type="ChEBI" id="CHEBI:29108"/>
        <label>1</label>
    </ligand>
</feature>
<evidence type="ECO:0000256" key="11">
    <source>
        <dbReference type="PIRSR" id="PIRSR601621-4"/>
    </source>
</evidence>
<keyword evidence="3 9" id="KW-0349">Heme</keyword>
<keyword evidence="11" id="KW-1015">Disulfide bond</keyword>
<feature type="domain" description="Plant heme peroxidase family profile" evidence="13">
    <location>
        <begin position="98"/>
        <end position="272"/>
    </location>
</feature>
<dbReference type="Proteomes" id="UP001211065">
    <property type="component" value="Unassembled WGS sequence"/>
</dbReference>
<feature type="binding site" description="axial binding residue" evidence="9">
    <location>
        <position position="170"/>
    </location>
    <ligand>
        <name>heme b</name>
        <dbReference type="ChEBI" id="CHEBI:60344"/>
    </ligand>
    <ligandPart>
        <name>Fe</name>
        <dbReference type="ChEBI" id="CHEBI:18248"/>
    </ligandPart>
</feature>
<dbReference type="PRINTS" id="PR00458">
    <property type="entry name" value="PEROXIDASE"/>
</dbReference>
<dbReference type="SUPFAM" id="SSF48113">
    <property type="entry name" value="Heme-dependent peroxidases"/>
    <property type="match status" value="1"/>
</dbReference>
<dbReference type="GO" id="GO:0000302">
    <property type="term" value="P:response to reactive oxygen species"/>
    <property type="evidence" value="ECO:0007669"/>
    <property type="project" value="TreeGrafter"/>
</dbReference>
<dbReference type="PRINTS" id="PR00462">
    <property type="entry name" value="LIGNINASE"/>
</dbReference>
<proteinExistence type="inferred from homology"/>